<reference evidence="2" key="1">
    <citation type="submission" date="2015-10" db="EMBL/GenBank/DDBJ databases">
        <title>Niche specialization of a soil ammonia-oxidizing archaeon, Candidatus Nitrosocosmicus oleophilus.</title>
        <authorList>
            <person name="Jung M.-Y."/>
            <person name="Rhee S.-K."/>
        </authorList>
    </citation>
    <scope>NUCLEOTIDE SEQUENCE [LARGE SCALE GENOMIC DNA]</scope>
    <source>
        <strain evidence="2">MY3</strain>
    </source>
</reference>
<evidence type="ECO:0000313" key="2">
    <source>
        <dbReference type="Proteomes" id="UP000058925"/>
    </source>
</evidence>
<name>A0A654LXW1_9ARCH</name>
<accession>A0A654LXW1</accession>
<dbReference type="SUPFAM" id="SSF49464">
    <property type="entry name" value="Carboxypeptidase regulatory domain-like"/>
    <property type="match status" value="1"/>
</dbReference>
<evidence type="ECO:0000313" key="1">
    <source>
        <dbReference type="EMBL" id="ALI35847.1"/>
    </source>
</evidence>
<protein>
    <recommendedName>
        <fullName evidence="3">Cna protein B-type domain protein</fullName>
    </recommendedName>
</protein>
<dbReference type="AlphaFoldDB" id="A0A654LXW1"/>
<dbReference type="Gene3D" id="2.60.40.1120">
    <property type="entry name" value="Carboxypeptidase-like, regulatory domain"/>
    <property type="match status" value="1"/>
</dbReference>
<gene>
    <name evidence="1" type="ORF">NMY3_01644</name>
</gene>
<dbReference type="RefSeq" id="WP_196818229.1">
    <property type="nucleotide sequence ID" value="NZ_CP012850.1"/>
</dbReference>
<dbReference type="GeneID" id="60421667"/>
<dbReference type="InterPro" id="IPR008969">
    <property type="entry name" value="CarboxyPept-like_regulatory"/>
</dbReference>
<dbReference type="KEGG" id="taa:NMY3_01644"/>
<dbReference type="EMBL" id="CP012850">
    <property type="protein sequence ID" value="ALI35847.1"/>
    <property type="molecule type" value="Genomic_DNA"/>
</dbReference>
<proteinExistence type="predicted"/>
<sequence>MNNFNKMTMIVAIAGFLTFSIIVMASLSSNPVSAQMVDCQPTLSLASFPRTGTVGSDGTLPVNLLGELKCGDSGISGATVIITGIDENSNDVITNEMGKYSLQVRLGPGEYALQAYFAGDETHISASATKTLKVNELTQG</sequence>
<organism evidence="1 2">
    <name type="scientific">Candidatus Nitrosocosmicus oleophilus</name>
    <dbReference type="NCBI Taxonomy" id="1353260"/>
    <lineage>
        <taxon>Archaea</taxon>
        <taxon>Nitrososphaerota</taxon>
        <taxon>Nitrososphaeria</taxon>
        <taxon>Nitrososphaerales</taxon>
        <taxon>Nitrososphaeraceae</taxon>
        <taxon>Candidatus Nitrosocosmicus</taxon>
    </lineage>
</organism>
<evidence type="ECO:0008006" key="3">
    <source>
        <dbReference type="Google" id="ProtNLM"/>
    </source>
</evidence>
<dbReference type="Proteomes" id="UP000058925">
    <property type="component" value="Chromosome"/>
</dbReference>
<keyword evidence="2" id="KW-1185">Reference proteome</keyword>